<evidence type="ECO:0000313" key="11">
    <source>
        <dbReference type="Proteomes" id="UP000199476"/>
    </source>
</evidence>
<dbReference type="STRING" id="321763.SAMN04488692_10777"/>
<gene>
    <name evidence="10" type="ORF">SAMN04488692_10777</name>
</gene>
<dbReference type="EMBL" id="FNGO01000007">
    <property type="protein sequence ID" value="SDL68092.1"/>
    <property type="molecule type" value="Genomic_DNA"/>
</dbReference>
<feature type="region of interest" description="Disordered" evidence="9">
    <location>
        <begin position="103"/>
        <end position="128"/>
    </location>
</feature>
<evidence type="ECO:0000256" key="6">
    <source>
        <dbReference type="ARBA" id="ARBA00093785"/>
    </source>
</evidence>
<dbReference type="AlphaFoldDB" id="A0A1G9M1D8"/>
<comment type="subcellular location">
    <subcellularLocation>
        <location evidence="1">Cytoplasm</location>
        <location evidence="1">Cytosol</location>
    </subcellularLocation>
</comment>
<evidence type="ECO:0000256" key="9">
    <source>
        <dbReference type="SAM" id="MobiDB-lite"/>
    </source>
</evidence>
<accession>A0A1G9M1D8</accession>
<keyword evidence="8" id="KW-0175">Coiled coil</keyword>
<keyword evidence="2" id="KW-0963">Cytoplasm</keyword>
<evidence type="ECO:0000256" key="3">
    <source>
        <dbReference type="ARBA" id="ARBA00022795"/>
    </source>
</evidence>
<dbReference type="RefSeq" id="WP_159429828.1">
    <property type="nucleotide sequence ID" value="NZ_FNGO01000007.1"/>
</dbReference>
<dbReference type="Gene3D" id="1.20.58.380">
    <property type="entry name" value="Flagellar protein flit"/>
    <property type="match status" value="1"/>
</dbReference>
<evidence type="ECO:0000256" key="1">
    <source>
        <dbReference type="ARBA" id="ARBA00004514"/>
    </source>
</evidence>
<name>A0A1G9M1D8_9FIRM</name>
<sequence length="128" mass="14902">MVNDNLRLYYQLYDLSRQQNEAIQEKDVDEVLSILQDKKEIIEELEGINVEEEIRAHQNPEETLSELQELMEKLNKLEEENVDLMEEHMTSLAQEIKSLADGRKTMEGYSQSQSSQKKSEGKVIDEKG</sequence>
<keyword evidence="4" id="KW-0143">Chaperone</keyword>
<organism evidence="10 11">
    <name type="scientific">Halarsenatibacter silvermanii</name>
    <dbReference type="NCBI Taxonomy" id="321763"/>
    <lineage>
        <taxon>Bacteria</taxon>
        <taxon>Bacillati</taxon>
        <taxon>Bacillota</taxon>
        <taxon>Clostridia</taxon>
        <taxon>Halanaerobiales</taxon>
        <taxon>Halarsenatibacteraceae</taxon>
        <taxon>Halarsenatibacter</taxon>
    </lineage>
</organism>
<dbReference type="Pfam" id="PF05400">
    <property type="entry name" value="FliT"/>
    <property type="match status" value="1"/>
</dbReference>
<evidence type="ECO:0000256" key="2">
    <source>
        <dbReference type="ARBA" id="ARBA00022490"/>
    </source>
</evidence>
<proteinExistence type="inferred from homology"/>
<keyword evidence="3" id="KW-1005">Bacterial flagellum biogenesis</keyword>
<reference evidence="10 11" key="1">
    <citation type="submission" date="2016-10" db="EMBL/GenBank/DDBJ databases">
        <authorList>
            <person name="de Groot N.N."/>
        </authorList>
    </citation>
    <scope>NUCLEOTIDE SEQUENCE [LARGE SCALE GENOMIC DNA]</scope>
    <source>
        <strain evidence="10 11">SLAS-1</strain>
    </source>
</reference>
<protein>
    <recommendedName>
        <fullName evidence="7">Flagellar protein FliT</fullName>
    </recommendedName>
</protein>
<evidence type="ECO:0000256" key="8">
    <source>
        <dbReference type="SAM" id="Coils"/>
    </source>
</evidence>
<dbReference type="InterPro" id="IPR008622">
    <property type="entry name" value="FliT"/>
</dbReference>
<dbReference type="GO" id="GO:0044780">
    <property type="term" value="P:bacterial-type flagellum assembly"/>
    <property type="evidence" value="ECO:0007669"/>
    <property type="project" value="InterPro"/>
</dbReference>
<dbReference type="SUPFAM" id="SSF140566">
    <property type="entry name" value="FlgN-like"/>
    <property type="match status" value="1"/>
</dbReference>
<comment type="similarity">
    <text evidence="6">Belongs to the bacillales FliT family.</text>
</comment>
<evidence type="ECO:0000256" key="7">
    <source>
        <dbReference type="ARBA" id="ARBA00093797"/>
    </source>
</evidence>
<feature type="coiled-coil region" evidence="8">
    <location>
        <begin position="35"/>
        <end position="95"/>
    </location>
</feature>
<evidence type="ECO:0000256" key="5">
    <source>
        <dbReference type="ARBA" id="ARBA00093765"/>
    </source>
</evidence>
<keyword evidence="11" id="KW-1185">Reference proteome</keyword>
<dbReference type="Proteomes" id="UP000199476">
    <property type="component" value="Unassembled WGS sequence"/>
</dbReference>
<feature type="compositionally biased region" description="Basic and acidic residues" evidence="9">
    <location>
        <begin position="117"/>
        <end position="128"/>
    </location>
</feature>
<evidence type="ECO:0000313" key="10">
    <source>
        <dbReference type="EMBL" id="SDL68092.1"/>
    </source>
</evidence>
<evidence type="ECO:0000256" key="4">
    <source>
        <dbReference type="ARBA" id="ARBA00023186"/>
    </source>
</evidence>
<comment type="function">
    <text evidence="5">May act as an export chaperone for the filament capping protein FliD.</text>
</comment>
<dbReference type="InterPro" id="IPR036679">
    <property type="entry name" value="FlgN-like_sf"/>
</dbReference>